<organism evidence="12 13">
    <name type="scientific">Acidisarcina polymorpha</name>
    <dbReference type="NCBI Taxonomy" id="2211140"/>
    <lineage>
        <taxon>Bacteria</taxon>
        <taxon>Pseudomonadati</taxon>
        <taxon>Acidobacteriota</taxon>
        <taxon>Terriglobia</taxon>
        <taxon>Terriglobales</taxon>
        <taxon>Acidobacteriaceae</taxon>
        <taxon>Acidisarcina</taxon>
    </lineage>
</organism>
<dbReference type="Pfam" id="PF07715">
    <property type="entry name" value="Plug"/>
    <property type="match status" value="1"/>
</dbReference>
<dbReference type="InterPro" id="IPR008969">
    <property type="entry name" value="CarboxyPept-like_regulatory"/>
</dbReference>
<evidence type="ECO:0000256" key="2">
    <source>
        <dbReference type="ARBA" id="ARBA00022448"/>
    </source>
</evidence>
<dbReference type="EMBL" id="CP030840">
    <property type="protein sequence ID" value="AXC09458.1"/>
    <property type="molecule type" value="Genomic_DNA"/>
</dbReference>
<dbReference type="AlphaFoldDB" id="A0A2Z5FRX3"/>
<dbReference type="InterPro" id="IPR012910">
    <property type="entry name" value="Plug_dom"/>
</dbReference>
<dbReference type="PROSITE" id="PS52016">
    <property type="entry name" value="TONB_DEPENDENT_REC_3"/>
    <property type="match status" value="1"/>
</dbReference>
<dbReference type="InterPro" id="IPR037066">
    <property type="entry name" value="Plug_dom_sf"/>
</dbReference>
<dbReference type="Pfam" id="PF25183">
    <property type="entry name" value="OMP_b-brl_4"/>
    <property type="match status" value="1"/>
</dbReference>
<evidence type="ECO:0000256" key="1">
    <source>
        <dbReference type="ARBA" id="ARBA00004571"/>
    </source>
</evidence>
<evidence type="ECO:0000256" key="8">
    <source>
        <dbReference type="PROSITE-ProRule" id="PRU01360"/>
    </source>
</evidence>
<evidence type="ECO:0000256" key="6">
    <source>
        <dbReference type="ARBA" id="ARBA00023136"/>
    </source>
</evidence>
<dbReference type="Pfam" id="PF13620">
    <property type="entry name" value="CarboxypepD_reg"/>
    <property type="match status" value="1"/>
</dbReference>
<keyword evidence="3 8" id="KW-1134">Transmembrane beta strand</keyword>
<dbReference type="Gene3D" id="2.170.130.10">
    <property type="entry name" value="TonB-dependent receptor, plug domain"/>
    <property type="match status" value="1"/>
</dbReference>
<feature type="domain" description="TonB-dependent receptor plug" evidence="10">
    <location>
        <begin position="141"/>
        <end position="237"/>
    </location>
</feature>
<dbReference type="RefSeq" id="WP_114205294.1">
    <property type="nucleotide sequence ID" value="NZ_CP030840.1"/>
</dbReference>
<dbReference type="Gene3D" id="2.60.40.1120">
    <property type="entry name" value="Carboxypeptidase-like, regulatory domain"/>
    <property type="match status" value="1"/>
</dbReference>
<dbReference type="InterPro" id="IPR039426">
    <property type="entry name" value="TonB-dep_rcpt-like"/>
</dbReference>
<accession>A0A2Z5FRX3</accession>
<protein>
    <submittedName>
        <fullName evidence="12">Oar protein</fullName>
    </submittedName>
</protein>
<evidence type="ECO:0000313" key="12">
    <source>
        <dbReference type="EMBL" id="AXC09458.1"/>
    </source>
</evidence>
<dbReference type="SUPFAM" id="SSF49464">
    <property type="entry name" value="Carboxypeptidase regulatory domain-like"/>
    <property type="match status" value="1"/>
</dbReference>
<evidence type="ECO:0000256" key="4">
    <source>
        <dbReference type="ARBA" id="ARBA00022692"/>
    </source>
</evidence>
<evidence type="ECO:0000256" key="9">
    <source>
        <dbReference type="SAM" id="SignalP"/>
    </source>
</evidence>
<keyword evidence="2 8" id="KW-0813">Transport</keyword>
<feature type="domain" description="TonB-dependent transporter Oar-like beta-barrel" evidence="11">
    <location>
        <begin position="242"/>
        <end position="1059"/>
    </location>
</feature>
<gene>
    <name evidence="12" type="ORF">ACPOL_0071</name>
</gene>
<evidence type="ECO:0000313" key="13">
    <source>
        <dbReference type="Proteomes" id="UP000253606"/>
    </source>
</evidence>
<keyword evidence="7 8" id="KW-0998">Cell outer membrane</keyword>
<keyword evidence="5 9" id="KW-0732">Signal</keyword>
<dbReference type="Proteomes" id="UP000253606">
    <property type="component" value="Chromosome"/>
</dbReference>
<dbReference type="PANTHER" id="PTHR30069">
    <property type="entry name" value="TONB-DEPENDENT OUTER MEMBRANE RECEPTOR"/>
    <property type="match status" value="1"/>
</dbReference>
<comment type="similarity">
    <text evidence="8">Belongs to the TonB-dependent receptor family.</text>
</comment>
<evidence type="ECO:0000256" key="3">
    <source>
        <dbReference type="ARBA" id="ARBA00022452"/>
    </source>
</evidence>
<feature type="chain" id="PRO_5016400157" evidence="9">
    <location>
        <begin position="27"/>
        <end position="1102"/>
    </location>
</feature>
<dbReference type="GO" id="GO:0015344">
    <property type="term" value="F:siderophore uptake transmembrane transporter activity"/>
    <property type="evidence" value="ECO:0007669"/>
    <property type="project" value="TreeGrafter"/>
</dbReference>
<evidence type="ECO:0000256" key="7">
    <source>
        <dbReference type="ARBA" id="ARBA00023237"/>
    </source>
</evidence>
<evidence type="ECO:0000259" key="11">
    <source>
        <dbReference type="Pfam" id="PF25183"/>
    </source>
</evidence>
<dbReference type="OrthoDB" id="97893at2"/>
<feature type="signal peptide" evidence="9">
    <location>
        <begin position="1"/>
        <end position="26"/>
    </location>
</feature>
<dbReference type="Gene3D" id="2.40.170.20">
    <property type="entry name" value="TonB-dependent receptor, beta-barrel domain"/>
    <property type="match status" value="1"/>
</dbReference>
<keyword evidence="13" id="KW-1185">Reference proteome</keyword>
<reference evidence="12 13" key="1">
    <citation type="journal article" date="2018" name="Front. Microbiol.">
        <title>Hydrolytic Capabilities as a Key to Environmental Success: Chitinolytic and Cellulolytic Acidobacteria From Acidic Sub-arctic Soils and Boreal Peatlands.</title>
        <authorList>
            <person name="Belova S.E."/>
            <person name="Ravin N.V."/>
            <person name="Pankratov T.A."/>
            <person name="Rakitin A.L."/>
            <person name="Ivanova A.A."/>
            <person name="Beletsky A.V."/>
            <person name="Mardanov A.V."/>
            <person name="Sinninghe Damste J.S."/>
            <person name="Dedysh S.N."/>
        </authorList>
    </citation>
    <scope>NUCLEOTIDE SEQUENCE [LARGE SCALE GENOMIC DNA]</scope>
    <source>
        <strain evidence="12 13">SBC82</strain>
    </source>
</reference>
<name>A0A2Z5FRX3_9BACT</name>
<dbReference type="PANTHER" id="PTHR30069:SF29">
    <property type="entry name" value="HEMOGLOBIN AND HEMOGLOBIN-HAPTOGLOBIN-BINDING PROTEIN 1-RELATED"/>
    <property type="match status" value="1"/>
</dbReference>
<dbReference type="KEGG" id="abas:ACPOL_0071"/>
<dbReference type="InterPro" id="IPR057601">
    <property type="entry name" value="Oar-like_b-barrel"/>
</dbReference>
<dbReference type="SUPFAM" id="SSF56935">
    <property type="entry name" value="Porins"/>
    <property type="match status" value="1"/>
</dbReference>
<evidence type="ECO:0000256" key="5">
    <source>
        <dbReference type="ARBA" id="ARBA00022729"/>
    </source>
</evidence>
<proteinExistence type="inferred from homology"/>
<keyword evidence="6 8" id="KW-0472">Membrane</keyword>
<keyword evidence="4 8" id="KW-0812">Transmembrane</keyword>
<dbReference type="GO" id="GO:0009279">
    <property type="term" value="C:cell outer membrane"/>
    <property type="evidence" value="ECO:0007669"/>
    <property type="project" value="UniProtKB-SubCell"/>
</dbReference>
<dbReference type="GO" id="GO:0044718">
    <property type="term" value="P:siderophore transmembrane transport"/>
    <property type="evidence" value="ECO:0007669"/>
    <property type="project" value="TreeGrafter"/>
</dbReference>
<comment type="subcellular location">
    <subcellularLocation>
        <location evidence="1 8">Cell outer membrane</location>
        <topology evidence="1 8">Multi-pass membrane protein</topology>
    </subcellularLocation>
</comment>
<dbReference type="InterPro" id="IPR036942">
    <property type="entry name" value="Beta-barrel_TonB_sf"/>
</dbReference>
<evidence type="ECO:0000259" key="10">
    <source>
        <dbReference type="Pfam" id="PF07715"/>
    </source>
</evidence>
<sequence length="1102" mass="118433">MRNRILTAALPLLAALALSTPSLVFAQTSKGNLVGVVRDTSGAVVANATISLTNEATGETRQLTSNPSGEYRVDAIAPGSYSLDLTATGFEEKKVAHLNVAPSTYTNFDVVLNVGGTSETVAVQAQTNLINTENAQLSQNIGSAVINNLPIFSLNAIELAYASPGVQLVDQGNLGNGVSVQVNGSRPRANNFLIDGQEINDPGIAGQALQPQLPAIFDSVSVITNSAAAEYGGAGGGIINMVTKSGTSKFHGGAWELYSGSGLNALDGQQRQLPHTHGLKARFNEHQIGFSIGGPIYKQKVFGFGSGQWSRIYGNETAAVNLLPDAGGIATLQALSPQYPNAATLLGLLDEGTYLQSFSQITSQGTTTVNLGPDALGNPRPAVTFGQFQRPPVPQSSPDTQWAYRIDWLPRPNDTLYIRYLHDRTSLSPDFFTNATSLPGFDTIQAFTSEQFAGTWTHVFSPRLLNEFRVSELRTNGGFDFAPATLANPLAITPTVTLFAEQQAGFPNIGAPSGYPQGSAQDIYQGQDTITWTHGMHTLRAGADVGREIIIDKVPFDFYGTLTFQSGGGYSDLGNYIDNYLGPSGTATIDIGSNRVDPHSYNQAYFAQDDIKFSPEFTMNLGVRYEYRANPENSLQYPALDPNNLTAPINTRIKVNEDYNNIAPRIGIAYAPHGAGWFGRDKSVYHAGFGIFYDSVFTNIVDNSQASAPNISSPQAISTTGRGLTGASSLIGTLSPVVDPSSTVTSVVNNLVNPQTYQWNLGFERQLPSNVKLTANYVGVRAEKLFANQQYNYFDPNTGERLNPNRGVINARGNFADSIYHALELNASHEFTHNFLINASYTYSKSMDDGSEVFTLFNQSTSYAANLAPGGRAAEWSPSAYDHTHYFAVQYVYQIPGYNREHILSLITSHWTISGDTVLQSGPPSTWSLSGIDTNQDGSAANDRPVLSNAKAPYTSIGIDGAYLGPDAVTGANPTPGVYYDLGINNTAGTLNPVDPNAVHFLIPTQSGNVGRDSFRQPGVQYWNLAVEKDISASFTKLEGAEFQFRVEAQDVGNHNNVEPLDLNLLGVGGSTFLNPSVARSNVNNGPLAQGRVLRLWAKFNF</sequence>